<evidence type="ECO:0000313" key="2">
    <source>
        <dbReference type="EMBL" id="KAJ8564536.1"/>
    </source>
</evidence>
<dbReference type="GO" id="GO:0016787">
    <property type="term" value="F:hydrolase activity"/>
    <property type="evidence" value="ECO:0007669"/>
    <property type="project" value="InterPro"/>
</dbReference>
<evidence type="ECO:0000256" key="1">
    <source>
        <dbReference type="ARBA" id="ARBA00011601"/>
    </source>
</evidence>
<dbReference type="OrthoDB" id="77601at2759"/>
<dbReference type="InterPro" id="IPR029055">
    <property type="entry name" value="Ntn_hydrolases_N"/>
</dbReference>
<protein>
    <submittedName>
        <fullName evidence="2">Uncharacterized protein</fullName>
    </submittedName>
</protein>
<evidence type="ECO:0000313" key="3">
    <source>
        <dbReference type="Proteomes" id="UP001152561"/>
    </source>
</evidence>
<keyword evidence="3" id="KW-1185">Reference proteome</keyword>
<dbReference type="Proteomes" id="UP001152561">
    <property type="component" value="Unassembled WGS sequence"/>
</dbReference>
<dbReference type="Pfam" id="PF01112">
    <property type="entry name" value="Asparaginase_2"/>
    <property type="match status" value="1"/>
</dbReference>
<gene>
    <name evidence="2" type="ORF">K7X08_000996</name>
</gene>
<dbReference type="InterPro" id="IPR000246">
    <property type="entry name" value="Peptidase_T2"/>
</dbReference>
<dbReference type="AlphaFoldDB" id="A0A9Q1MNZ2"/>
<proteinExistence type="predicted"/>
<reference evidence="3" key="1">
    <citation type="journal article" date="2023" name="Proc. Natl. Acad. Sci. U.S.A.">
        <title>Genomic and structural basis for evolution of tropane alkaloid biosynthesis.</title>
        <authorList>
            <person name="Wanga Y.-J."/>
            <person name="Taina T."/>
            <person name="Yua J.-Y."/>
            <person name="Lia J."/>
            <person name="Xua B."/>
            <person name="Chenc J."/>
            <person name="D'Auriad J.C."/>
            <person name="Huanga J.-P."/>
            <person name="Huanga S.-X."/>
        </authorList>
    </citation>
    <scope>NUCLEOTIDE SEQUENCE [LARGE SCALE GENOMIC DNA]</scope>
    <source>
        <strain evidence="3">cv. KIB-2019</strain>
    </source>
</reference>
<name>A0A9Q1MNZ2_9SOLA</name>
<dbReference type="EMBL" id="JAJAGQ010000004">
    <property type="protein sequence ID" value="KAJ8564536.1"/>
    <property type="molecule type" value="Genomic_DNA"/>
</dbReference>
<sequence length="148" mass="15660">MSKYDELPRAINDSIDLAKLEEKNMSYLMLKEGAGGCIDAVTAAIQVLEDDPNTNAGRGSNLTEVIDGDSGAFGAVGAVPVLTITRCQKCHCDCCFSGSSLLGRISPIKPLAPIHCRLRSQQRPAVYAIFGEFKEASSTLVASVAAPQ</sequence>
<organism evidence="2 3">
    <name type="scientific">Anisodus acutangulus</name>
    <dbReference type="NCBI Taxonomy" id="402998"/>
    <lineage>
        <taxon>Eukaryota</taxon>
        <taxon>Viridiplantae</taxon>
        <taxon>Streptophyta</taxon>
        <taxon>Embryophyta</taxon>
        <taxon>Tracheophyta</taxon>
        <taxon>Spermatophyta</taxon>
        <taxon>Magnoliopsida</taxon>
        <taxon>eudicotyledons</taxon>
        <taxon>Gunneridae</taxon>
        <taxon>Pentapetalae</taxon>
        <taxon>asterids</taxon>
        <taxon>lamiids</taxon>
        <taxon>Solanales</taxon>
        <taxon>Solanaceae</taxon>
        <taxon>Solanoideae</taxon>
        <taxon>Hyoscyameae</taxon>
        <taxon>Anisodus</taxon>
    </lineage>
</organism>
<accession>A0A9Q1MNZ2</accession>
<comment type="caution">
    <text evidence="2">The sequence shown here is derived from an EMBL/GenBank/DDBJ whole genome shotgun (WGS) entry which is preliminary data.</text>
</comment>
<dbReference type="SUPFAM" id="SSF56235">
    <property type="entry name" value="N-terminal nucleophile aminohydrolases (Ntn hydrolases)"/>
    <property type="match status" value="1"/>
</dbReference>
<comment type="subunit">
    <text evidence="1">Heterotetramer of two alpha and two beta chains arranged as a dimer of alpha/beta heterodimers.</text>
</comment>